<comment type="caution">
    <text evidence="2">The sequence shown here is derived from an EMBL/GenBank/DDBJ whole genome shotgun (WGS) entry which is preliminary data.</text>
</comment>
<organism evidence="2 3">
    <name type="scientific">Metabacillus indicus</name>
    <name type="common">Bacillus indicus</name>
    <dbReference type="NCBI Taxonomy" id="246786"/>
    <lineage>
        <taxon>Bacteria</taxon>
        <taxon>Bacillati</taxon>
        <taxon>Bacillota</taxon>
        <taxon>Bacilli</taxon>
        <taxon>Bacillales</taxon>
        <taxon>Bacillaceae</taxon>
        <taxon>Metabacillus</taxon>
    </lineage>
</organism>
<evidence type="ECO:0008006" key="4">
    <source>
        <dbReference type="Google" id="ProtNLM"/>
    </source>
</evidence>
<keyword evidence="3" id="KW-1185">Reference proteome</keyword>
<gene>
    <name evidence="2" type="ORF">GS18_0202875</name>
</gene>
<sequence length="457" mass="51711">MLSFFLPFILYHERSVTSIYFKGGNAVPLKPALVKVKSNFWITPAAYAVLFFILAILSMSADRFLAARGYFSYVPSIFLTDKELSHTILSATSTSLLTMTTITFSSVLVVLTTFLANFSPRTMHNFNTDSKIQRVLGVFVGGYIYSLVLLNQVRENETSNDFIVPTLAILVAFLCVGMFVFLIHHMTEWIKVGNVISNITKETLASIDDKKRPEEKRTEKEPSFEDGIEVKSEHEGYIEDIAVDELVSFAAKHGAAVKFHRDQGAYADEDIPLLTLISDNKEIRPEDVLKYITFNADHESKNDIEFGIQKLAEIALRGIAPGKNDPETAIACIEHLTQILIKIGKHHSPSPYHRDSEGKIRVILPKPDFHDYLYTSFYQIRHYGKEDVSVMASILKALILIAETNREEIKEDIWSFSQYIYEGLDTIDWLSLDKKHLNRELASLALACGKNDRSLQL</sequence>
<dbReference type="STRING" id="246786.GS18_0202875"/>
<accession>A0A084H2T9</accession>
<feature type="transmembrane region" description="Helical" evidence="1">
    <location>
        <begin position="40"/>
        <end position="61"/>
    </location>
</feature>
<feature type="transmembrane region" description="Helical" evidence="1">
    <location>
        <begin position="96"/>
        <end position="120"/>
    </location>
</feature>
<dbReference type="InterPro" id="IPR018723">
    <property type="entry name" value="DUF2254_membrane"/>
</dbReference>
<feature type="transmembrane region" description="Helical" evidence="1">
    <location>
        <begin position="162"/>
        <end position="183"/>
    </location>
</feature>
<reference evidence="2 3" key="1">
    <citation type="journal article" date="2005" name="Int. J. Syst. Evol. Microbiol.">
        <title>Bacillus cibi sp. nov., isolated from jeotgal, a traditional Korean fermented seafood.</title>
        <authorList>
            <person name="Yoon J.H."/>
            <person name="Lee C.H."/>
            <person name="Oh T.K."/>
        </authorList>
    </citation>
    <scope>NUCLEOTIDE SEQUENCE [LARGE SCALE GENOMIC DNA]</scope>
    <source>
        <strain evidence="2 3">DSM 16189</strain>
    </source>
</reference>
<feature type="transmembrane region" description="Helical" evidence="1">
    <location>
        <begin position="132"/>
        <end position="150"/>
    </location>
</feature>
<evidence type="ECO:0000256" key="1">
    <source>
        <dbReference type="SAM" id="Phobius"/>
    </source>
</evidence>
<keyword evidence="1" id="KW-0472">Membrane</keyword>
<proteinExistence type="predicted"/>
<evidence type="ECO:0000313" key="3">
    <source>
        <dbReference type="Proteomes" id="UP000028549"/>
    </source>
</evidence>
<name>A0A084H2T9_METID</name>
<evidence type="ECO:0000313" key="2">
    <source>
        <dbReference type="EMBL" id="KEZ53901.1"/>
    </source>
</evidence>
<keyword evidence="1" id="KW-1133">Transmembrane helix</keyword>
<keyword evidence="1" id="KW-0812">Transmembrane</keyword>
<protein>
    <recommendedName>
        <fullName evidence="4">DUF2254 domain-containing protein</fullName>
    </recommendedName>
</protein>
<dbReference type="Pfam" id="PF10011">
    <property type="entry name" value="DUF2254"/>
    <property type="match status" value="1"/>
</dbReference>
<dbReference type="Proteomes" id="UP000028549">
    <property type="component" value="Unassembled WGS sequence"/>
</dbReference>
<dbReference type="EMBL" id="JNVC02000001">
    <property type="protein sequence ID" value="KEZ53901.1"/>
    <property type="molecule type" value="Genomic_DNA"/>
</dbReference>
<dbReference type="AlphaFoldDB" id="A0A084H2T9"/>